<dbReference type="Proteomes" id="UP000660339">
    <property type="component" value="Unassembled WGS sequence"/>
</dbReference>
<dbReference type="PROSITE" id="PS51819">
    <property type="entry name" value="VOC"/>
    <property type="match status" value="1"/>
</dbReference>
<dbReference type="RefSeq" id="WP_166387505.1">
    <property type="nucleotide sequence ID" value="NZ_BAAATT010000037.1"/>
</dbReference>
<dbReference type="Pfam" id="PF18029">
    <property type="entry name" value="Glyoxalase_6"/>
    <property type="match status" value="2"/>
</dbReference>
<dbReference type="Gene3D" id="3.10.180.10">
    <property type="entry name" value="2,3-Dihydroxybiphenyl 1,2-Dioxygenase, domain 1"/>
    <property type="match status" value="2"/>
</dbReference>
<name>A0A8J3LAP3_9ACTN</name>
<dbReference type="AlphaFoldDB" id="A0A8J3LAP3"/>
<keyword evidence="3" id="KW-1185">Reference proteome</keyword>
<sequence>MIGTLRTVVLDAPDIKSLAAFYTELAGLHEHYADDEWITLKAADGTRLGFQSAPDLVPPRWPDPAYPQQMHLDLRVPDLAAAIEHAVKLGATRLPRGDENYAVLADPAGHPFCLCLGEVDSTTFADVAIDCASAGPLARFYSELLGLPVTWEGEGGAMISTEGRLPVIFQEIADYRAPQWPDPAHPQQYHLDVEVADVDAAEAQVLALGGTRLAGGGDNWRVYADPVGHPFCLVW</sequence>
<reference evidence="2" key="1">
    <citation type="submission" date="2021-01" db="EMBL/GenBank/DDBJ databases">
        <title>Whole genome shotgun sequence of Catellatospora methionotrophica NBRC 14553.</title>
        <authorList>
            <person name="Komaki H."/>
            <person name="Tamura T."/>
        </authorList>
    </citation>
    <scope>NUCLEOTIDE SEQUENCE</scope>
    <source>
        <strain evidence="2">NBRC 14553</strain>
    </source>
</reference>
<evidence type="ECO:0000313" key="2">
    <source>
        <dbReference type="EMBL" id="GIG17453.1"/>
    </source>
</evidence>
<comment type="caution">
    <text evidence="2">The sequence shown here is derived from an EMBL/GenBank/DDBJ whole genome shotgun (WGS) entry which is preliminary data.</text>
</comment>
<protein>
    <recommendedName>
        <fullName evidence="1">VOC domain-containing protein</fullName>
    </recommendedName>
</protein>
<evidence type="ECO:0000259" key="1">
    <source>
        <dbReference type="PROSITE" id="PS51819"/>
    </source>
</evidence>
<dbReference type="PANTHER" id="PTHR35908">
    <property type="entry name" value="HYPOTHETICAL FUSION PROTEIN"/>
    <property type="match status" value="1"/>
</dbReference>
<organism evidence="2 3">
    <name type="scientific">Catellatospora methionotrophica</name>
    <dbReference type="NCBI Taxonomy" id="121620"/>
    <lineage>
        <taxon>Bacteria</taxon>
        <taxon>Bacillati</taxon>
        <taxon>Actinomycetota</taxon>
        <taxon>Actinomycetes</taxon>
        <taxon>Micromonosporales</taxon>
        <taxon>Micromonosporaceae</taxon>
        <taxon>Catellatospora</taxon>
    </lineage>
</organism>
<dbReference type="SUPFAM" id="SSF54593">
    <property type="entry name" value="Glyoxalase/Bleomycin resistance protein/Dihydroxybiphenyl dioxygenase"/>
    <property type="match status" value="2"/>
</dbReference>
<gene>
    <name evidence="2" type="ORF">Cme02nite_57850</name>
</gene>
<dbReference type="PANTHER" id="PTHR35908:SF1">
    <property type="entry name" value="CONSERVED PROTEIN"/>
    <property type="match status" value="1"/>
</dbReference>
<dbReference type="EMBL" id="BONJ01000031">
    <property type="protein sequence ID" value="GIG17453.1"/>
    <property type="molecule type" value="Genomic_DNA"/>
</dbReference>
<dbReference type="InterPro" id="IPR029068">
    <property type="entry name" value="Glyas_Bleomycin-R_OHBP_Dase"/>
</dbReference>
<accession>A0A8J3LAP3</accession>
<dbReference type="CDD" id="cd06587">
    <property type="entry name" value="VOC"/>
    <property type="match status" value="1"/>
</dbReference>
<feature type="domain" description="VOC" evidence="1">
    <location>
        <begin position="123"/>
        <end position="235"/>
    </location>
</feature>
<dbReference type="InterPro" id="IPR037523">
    <property type="entry name" value="VOC_core"/>
</dbReference>
<dbReference type="InterPro" id="IPR041581">
    <property type="entry name" value="Glyoxalase_6"/>
</dbReference>
<evidence type="ECO:0000313" key="3">
    <source>
        <dbReference type="Proteomes" id="UP000660339"/>
    </source>
</evidence>
<proteinExistence type="predicted"/>